<dbReference type="SUPFAM" id="SSF111331">
    <property type="entry name" value="NAD kinase/diacylglycerol kinase-like"/>
    <property type="match status" value="1"/>
</dbReference>
<dbReference type="eggNOG" id="COG1597">
    <property type="taxonomic scope" value="Bacteria"/>
</dbReference>
<keyword evidence="1" id="KW-0812">Transmembrane</keyword>
<reference evidence="3" key="3">
    <citation type="submission" date="2011-05" db="EMBL/GenBank/DDBJ databases">
        <title>Complete sequence of Methylomonas methanica MC09.</title>
        <authorList>
            <consortium name="US DOE Joint Genome Institute"/>
            <person name="Lucas S."/>
            <person name="Han J."/>
            <person name="Lapidus A."/>
            <person name="Cheng J.-F."/>
            <person name="Goodwin L."/>
            <person name="Pitluck S."/>
            <person name="Peters L."/>
            <person name="Mikhailova N."/>
            <person name="Teshima H."/>
            <person name="Han C."/>
            <person name="Tapia R."/>
            <person name="Land M."/>
            <person name="Hauser L."/>
            <person name="Kyrpides N."/>
            <person name="Ivanova N."/>
            <person name="Pagani I."/>
            <person name="Stein L."/>
            <person name="Woyke T."/>
        </authorList>
    </citation>
    <scope>NUCLEOTIDE SEQUENCE [LARGE SCALE GENOMIC DNA]</scope>
    <source>
        <strain evidence="3">MC09</strain>
    </source>
</reference>
<name>G0A3B8_METMM</name>
<feature type="transmembrane region" description="Helical" evidence="1">
    <location>
        <begin position="474"/>
        <end position="495"/>
    </location>
</feature>
<dbReference type="OrthoDB" id="9790659at2"/>
<evidence type="ECO:0000256" key="1">
    <source>
        <dbReference type="SAM" id="Phobius"/>
    </source>
</evidence>
<dbReference type="RefSeq" id="WP_013818469.1">
    <property type="nucleotide sequence ID" value="NC_015572.1"/>
</dbReference>
<feature type="transmembrane region" description="Helical" evidence="1">
    <location>
        <begin position="346"/>
        <end position="369"/>
    </location>
</feature>
<dbReference type="AlphaFoldDB" id="G0A3B8"/>
<evidence type="ECO:0008006" key="4">
    <source>
        <dbReference type="Google" id="ProtNLM"/>
    </source>
</evidence>
<dbReference type="PANTHER" id="PTHR20992">
    <property type="entry name" value="AT15442P-RELATED"/>
    <property type="match status" value="1"/>
</dbReference>
<dbReference type="STRING" id="857087.Metme_1799"/>
<dbReference type="HOGENOM" id="CLU_432704_0_0_6"/>
<feature type="transmembrane region" description="Helical" evidence="1">
    <location>
        <begin position="507"/>
        <end position="530"/>
    </location>
</feature>
<dbReference type="PANTHER" id="PTHR20992:SF9">
    <property type="entry name" value="AT15442P-RELATED"/>
    <property type="match status" value="1"/>
</dbReference>
<evidence type="ECO:0000313" key="2">
    <source>
        <dbReference type="EMBL" id="AEG00217.1"/>
    </source>
</evidence>
<keyword evidence="1" id="KW-0472">Membrane</keyword>
<dbReference type="Gene3D" id="2.60.200.40">
    <property type="match status" value="1"/>
</dbReference>
<reference evidence="2 3" key="1">
    <citation type="journal article" date="2011" name="J. Bacteriol.">
        <title>Complete Genome Sequence of the Aerobic Marine Methanotroph Methylomonas methanica MC09.</title>
        <authorList>
            <person name="Boden R."/>
            <person name="Cunliffe M."/>
            <person name="Scanlan J."/>
            <person name="Moussard H."/>
            <person name="Kits K.D."/>
            <person name="Klotz M.G."/>
            <person name="Jetten M.S."/>
            <person name="Vuilleumier S."/>
            <person name="Han J."/>
            <person name="Peters L."/>
            <person name="Mikhailova N."/>
            <person name="Teshima H."/>
            <person name="Tapia R."/>
            <person name="Kyrpides N."/>
            <person name="Ivanova N."/>
            <person name="Pagani I."/>
            <person name="Cheng J.F."/>
            <person name="Goodwin L."/>
            <person name="Han C."/>
            <person name="Hauser L."/>
            <person name="Land M.L."/>
            <person name="Lapidus A."/>
            <person name="Lucas S."/>
            <person name="Pitluck S."/>
            <person name="Woyke T."/>
            <person name="Stein L."/>
            <person name="Murrell J.C."/>
        </authorList>
    </citation>
    <scope>NUCLEOTIDE SEQUENCE [LARGE SCALE GENOMIC DNA]</scope>
    <source>
        <strain evidence="2 3">MC09</strain>
    </source>
</reference>
<gene>
    <name evidence="2" type="ordered locus">Metme_1799</name>
</gene>
<reference key="2">
    <citation type="submission" date="2011-05" db="EMBL/GenBank/DDBJ databases">
        <title>Complete genome sequence of the aerobic marine methanotroph Methylomonas methanica MC09.</title>
        <authorList>
            <person name="Boden R."/>
            <person name="Cunliffe M."/>
            <person name="Scanlan J."/>
            <person name="Moussard H."/>
            <person name="Kits K.D."/>
            <person name="Klotz M."/>
            <person name="Jetten M."/>
            <person name="Vuilleumier S."/>
            <person name="Han J."/>
            <person name="Peters L."/>
            <person name="Mikhailova N."/>
            <person name="Teshima H."/>
            <person name="Tapia R."/>
            <person name="Kyrpides N."/>
            <person name="Ivanova N."/>
            <person name="Pagani I."/>
            <person name="Cheng J.-F."/>
            <person name="Goodwin L."/>
            <person name="Han C."/>
            <person name="Hauser L."/>
            <person name="Land M."/>
            <person name="Lapidus A."/>
            <person name="Lucas S."/>
            <person name="Pitluck S."/>
            <person name="Woyke T."/>
            <person name="Stein L.Y."/>
            <person name="Murrell C."/>
        </authorList>
    </citation>
    <scope>NUCLEOTIDE SEQUENCE</scope>
    <source>
        <strain>MC09</strain>
    </source>
</reference>
<keyword evidence="1" id="KW-1133">Transmembrane helix</keyword>
<feature type="transmembrane region" description="Helical" evidence="1">
    <location>
        <begin position="404"/>
        <end position="430"/>
    </location>
</feature>
<dbReference type="InterPro" id="IPR005240">
    <property type="entry name" value="DUF389"/>
</dbReference>
<dbReference type="NCBIfam" id="TIGR00341">
    <property type="entry name" value="TIGR00341 family protein"/>
    <property type="match status" value="1"/>
</dbReference>
<dbReference type="Proteomes" id="UP000008888">
    <property type="component" value="Chromosome"/>
</dbReference>
<feature type="transmembrane region" description="Helical" evidence="1">
    <location>
        <begin position="375"/>
        <end position="397"/>
    </location>
</feature>
<dbReference type="EMBL" id="CP002738">
    <property type="protein sequence ID" value="AEG00217.1"/>
    <property type="molecule type" value="Genomic_DNA"/>
</dbReference>
<dbReference type="eggNOG" id="COG1808">
    <property type="taxonomic scope" value="Bacteria"/>
</dbReference>
<keyword evidence="3" id="KW-1185">Reference proteome</keyword>
<feature type="transmembrane region" description="Helical" evidence="1">
    <location>
        <begin position="442"/>
        <end position="462"/>
    </location>
</feature>
<dbReference type="KEGG" id="mmt:Metme_1799"/>
<dbReference type="Pfam" id="PF04087">
    <property type="entry name" value="DUF389"/>
    <property type="match status" value="1"/>
</dbReference>
<accession>G0A3B8</accession>
<dbReference type="InterPro" id="IPR016064">
    <property type="entry name" value="NAD/diacylglycerol_kinase_sf"/>
</dbReference>
<organism evidence="2 3">
    <name type="scientific">Methylomonas methanica (strain DSM 25384 / MC09)</name>
    <dbReference type="NCBI Taxonomy" id="857087"/>
    <lineage>
        <taxon>Bacteria</taxon>
        <taxon>Pseudomonadati</taxon>
        <taxon>Pseudomonadota</taxon>
        <taxon>Gammaproteobacteria</taxon>
        <taxon>Methylococcales</taxon>
        <taxon>Methylococcaceae</taxon>
        <taxon>Methylomonas</taxon>
    </lineage>
</organism>
<proteinExistence type="predicted"/>
<protein>
    <recommendedName>
        <fullName evidence="4">TIGR00341 family protein</fullName>
    </recommendedName>
</protein>
<evidence type="ECO:0000313" key="3">
    <source>
        <dbReference type="Proteomes" id="UP000008888"/>
    </source>
</evidence>
<sequence length="636" mass="68684">MAIIDTGWLIHKPEQKHLLSHALDCAEHLGAQLEAVDLASFIADTPSFLAKTANVISLLESADLGTLLLSAHQHDFKVGLLPVHPKSKVCRLFQIPVKMEDAMPLALESETGTRLDLLLCNGEVVTWLVSLGDVPLIELRQIADNQALLWQRLKAVPTDLLTLLNIRPKAVVLTTAKGNTVKTAIAGALVIENDIESLADHFANETIANANGKLSAVLVAPSSVMDYLSFLLTFLSPNPRLSKSIGYIETASLALESRELLHYYIDGQARSASELQFNIVPKAVSVKVGPKFVVAPATTDVNKEIIKTKTLPQREEHLTSLKQRLPLFSIAQEEDFKETFLLLREYACFSVPFTLLMMLSTMLATFGLFLNSTPVVIGAMILAPLMGPLVSMSMGILRNDNKLVMAALQVLALGTGLTLLVAAITTILLPYEQATNEILSRLQPNLLDLGVAVVSGIAAAYAHARESIQKSLPGVAVAVALVPPACVMGVGIGWFDWNIISGAGLLFLTNLVGITLAGTLTFLCLGFAPVIKVNRSFGFSVLLTILISVPLYKALENTVVYQRMEKSISTKTYEVNGKSLLLTDVSAMPEGDKIKILGQLHSSELILASDIAALRDVIGEQLDEPIVLDVSLRLAQ</sequence>
<feature type="transmembrane region" description="Helical" evidence="1">
    <location>
        <begin position="537"/>
        <end position="555"/>
    </location>
</feature>